<organism evidence="1">
    <name type="scientific">viral metagenome</name>
    <dbReference type="NCBI Taxonomy" id="1070528"/>
    <lineage>
        <taxon>unclassified sequences</taxon>
        <taxon>metagenomes</taxon>
        <taxon>organismal metagenomes</taxon>
    </lineage>
</organism>
<dbReference type="EMBL" id="MN739154">
    <property type="protein sequence ID" value="QHS91050.1"/>
    <property type="molecule type" value="Genomic_DNA"/>
</dbReference>
<name>A0A6C0BG58_9ZZZZ</name>
<protein>
    <submittedName>
        <fullName evidence="1">Uncharacterized protein</fullName>
    </submittedName>
</protein>
<accession>A0A6C0BG58</accession>
<proteinExistence type="predicted"/>
<dbReference type="AlphaFoldDB" id="A0A6C0BG58"/>
<reference evidence="1" key="1">
    <citation type="journal article" date="2020" name="Nature">
        <title>Giant virus diversity and host interactions through global metagenomics.</title>
        <authorList>
            <person name="Schulz F."/>
            <person name="Roux S."/>
            <person name="Paez-Espino D."/>
            <person name="Jungbluth S."/>
            <person name="Walsh D.A."/>
            <person name="Denef V.J."/>
            <person name="McMahon K.D."/>
            <person name="Konstantinidis K.T."/>
            <person name="Eloe-Fadrosh E.A."/>
            <person name="Kyrpides N.C."/>
            <person name="Woyke T."/>
        </authorList>
    </citation>
    <scope>NUCLEOTIDE SEQUENCE</scope>
    <source>
        <strain evidence="1">GVMAG-M-3300013004-44</strain>
    </source>
</reference>
<sequence length="161" mass="18979">MDIHRHKTQKKSAMESEHPVTDETFKILLEDSAREAYMRPWHRIERGLRLNRLRIFVEDVAPQYSMTREEKDNFFIYLQKALDKKLLNTLKVVLYNQETQRITTIKGLELSRLPDGSIKWAFTTKKPRVEGVGTRKKKKDDVFSVSTDVPEKLAKIEETNM</sequence>
<evidence type="ECO:0000313" key="1">
    <source>
        <dbReference type="EMBL" id="QHS91050.1"/>
    </source>
</evidence>